<dbReference type="SUPFAM" id="SSF55315">
    <property type="entry name" value="L30e-like"/>
    <property type="match status" value="1"/>
</dbReference>
<dbReference type="InterPro" id="IPR001537">
    <property type="entry name" value="SpoU_MeTrfase"/>
</dbReference>
<dbReference type="GO" id="GO:0003723">
    <property type="term" value="F:RNA binding"/>
    <property type="evidence" value="ECO:0007669"/>
    <property type="project" value="InterPro"/>
</dbReference>
<organism evidence="4 5">
    <name type="scientific">Candidatus Neomicrothrix subdominans</name>
    <dbReference type="NCBI Taxonomy" id="2954438"/>
    <lineage>
        <taxon>Bacteria</taxon>
        <taxon>Bacillati</taxon>
        <taxon>Actinomycetota</taxon>
        <taxon>Acidimicrobiia</taxon>
        <taxon>Acidimicrobiales</taxon>
        <taxon>Microthrixaceae</taxon>
        <taxon>Candidatus Neomicrothrix</taxon>
    </lineage>
</organism>
<dbReference type="Gene3D" id="3.30.1330.30">
    <property type="match status" value="1"/>
</dbReference>
<dbReference type="InterPro" id="IPR029028">
    <property type="entry name" value="Alpha/beta_knot_MTases"/>
</dbReference>
<name>A0A936TFY1_9ACTN</name>
<comment type="caution">
    <text evidence="4">The sequence shown here is derived from an EMBL/GenBank/DDBJ whole genome shotgun (WGS) entry which is preliminary data.</text>
</comment>
<dbReference type="AlphaFoldDB" id="A0A936TFY1"/>
<dbReference type="PANTHER" id="PTHR43191">
    <property type="entry name" value="RRNA METHYLTRANSFERASE 3"/>
    <property type="match status" value="1"/>
</dbReference>
<evidence type="ECO:0000256" key="2">
    <source>
        <dbReference type="ARBA" id="ARBA00022679"/>
    </source>
</evidence>
<dbReference type="PANTHER" id="PTHR43191:SF12">
    <property type="entry name" value="RRNA METHYLASE"/>
    <property type="match status" value="1"/>
</dbReference>
<dbReference type="GO" id="GO:0008173">
    <property type="term" value="F:RNA methyltransferase activity"/>
    <property type="evidence" value="ECO:0007669"/>
    <property type="project" value="InterPro"/>
</dbReference>
<accession>A0A936TFY1</accession>
<feature type="domain" description="tRNA/rRNA methyltransferase SpoU type" evidence="3">
    <location>
        <begin position="123"/>
        <end position="264"/>
    </location>
</feature>
<dbReference type="InterPro" id="IPR029026">
    <property type="entry name" value="tRNA_m1G_MTases_N"/>
</dbReference>
<dbReference type="GO" id="GO:0032259">
    <property type="term" value="P:methylation"/>
    <property type="evidence" value="ECO:0007669"/>
    <property type="project" value="UniProtKB-KW"/>
</dbReference>
<sequence length="272" mass="30002">MSETISVGDADDPRLADFRRLNDQAARREMEDDEYFLSEGWVSIDRLIDSGHVFRSVLLSPSRVNRFRPFTERPEMDGVPVYVAERDVMHHIVGFDLPRAVLVSAFRQPLQSVEHLAATSKRLIVLEALNDDENVGAIARAARAFDIDGMVLSPTCTDPYHRRTVRVSMGEILHMRVARASSDEWPGALGTLHDHGFESWALTPGVDAEDLWRADVPERLAIMLGAEGPGLTPEVLSAASKRVRIPISDAVDSLNVGHAAAIVFAAVSRARS</sequence>
<reference evidence="4 5" key="1">
    <citation type="submission" date="2020-10" db="EMBL/GenBank/DDBJ databases">
        <title>Connecting structure to function with the recovery of over 1000 high-quality activated sludge metagenome-assembled genomes encoding full-length rRNA genes using long-read sequencing.</title>
        <authorList>
            <person name="Singleton C.M."/>
            <person name="Petriglieri F."/>
            <person name="Kristensen J.M."/>
            <person name="Kirkegaard R.H."/>
            <person name="Michaelsen T.Y."/>
            <person name="Andersen M.H."/>
            <person name="Karst S.M."/>
            <person name="Dueholm M.S."/>
            <person name="Nielsen P.H."/>
            <person name="Albertsen M."/>
        </authorList>
    </citation>
    <scope>NUCLEOTIDE SEQUENCE [LARGE SCALE GENOMIC DNA]</scope>
    <source>
        <strain evidence="4">Lyne_18-Q3-R50-59_MAXAC.006</strain>
    </source>
</reference>
<dbReference type="InterPro" id="IPR029064">
    <property type="entry name" value="Ribosomal_eL30-like_sf"/>
</dbReference>
<dbReference type="Gene3D" id="3.40.1280.10">
    <property type="match status" value="1"/>
</dbReference>
<dbReference type="InterPro" id="IPR051259">
    <property type="entry name" value="rRNA_Methyltransferase"/>
</dbReference>
<keyword evidence="1 4" id="KW-0489">Methyltransferase</keyword>
<evidence type="ECO:0000313" key="5">
    <source>
        <dbReference type="Proteomes" id="UP000727993"/>
    </source>
</evidence>
<protein>
    <submittedName>
        <fullName evidence="4">RNA methyltransferase</fullName>
    </submittedName>
</protein>
<dbReference type="CDD" id="cd18095">
    <property type="entry name" value="SpoU-like_rRNA-MTase"/>
    <property type="match status" value="1"/>
</dbReference>
<evidence type="ECO:0000313" key="4">
    <source>
        <dbReference type="EMBL" id="MBK9298244.1"/>
    </source>
</evidence>
<dbReference type="EMBL" id="JADJZA010000008">
    <property type="protein sequence ID" value="MBK9298244.1"/>
    <property type="molecule type" value="Genomic_DNA"/>
</dbReference>
<dbReference type="GO" id="GO:0006396">
    <property type="term" value="P:RNA processing"/>
    <property type="evidence" value="ECO:0007669"/>
    <property type="project" value="InterPro"/>
</dbReference>
<keyword evidence="2" id="KW-0808">Transferase</keyword>
<evidence type="ECO:0000259" key="3">
    <source>
        <dbReference type="Pfam" id="PF00588"/>
    </source>
</evidence>
<evidence type="ECO:0000256" key="1">
    <source>
        <dbReference type="ARBA" id="ARBA00022603"/>
    </source>
</evidence>
<dbReference type="Proteomes" id="UP000727993">
    <property type="component" value="Unassembled WGS sequence"/>
</dbReference>
<proteinExistence type="predicted"/>
<gene>
    <name evidence="4" type="ORF">IPN02_15680</name>
</gene>
<dbReference type="SUPFAM" id="SSF75217">
    <property type="entry name" value="alpha/beta knot"/>
    <property type="match status" value="1"/>
</dbReference>
<dbReference type="Pfam" id="PF00588">
    <property type="entry name" value="SpoU_methylase"/>
    <property type="match status" value="1"/>
</dbReference>